<evidence type="ECO:0000313" key="9">
    <source>
        <dbReference type="Proteomes" id="UP001646157"/>
    </source>
</evidence>
<comment type="function">
    <text evidence="7">This protein is part of the stalk that links CF(0) to CF(1). It either transmits conformational changes from CF(0) to CF(1) or is implicated in proton conduction.</text>
</comment>
<keyword evidence="6 7" id="KW-0066">ATP synthesis</keyword>
<dbReference type="NCBIfam" id="NF004403">
    <property type="entry name" value="PRK05758.2-4"/>
    <property type="match status" value="1"/>
</dbReference>
<dbReference type="Gene3D" id="1.10.520.20">
    <property type="entry name" value="N-terminal domain of the delta subunit of the F1F0-ATP synthase"/>
    <property type="match status" value="1"/>
</dbReference>
<dbReference type="SUPFAM" id="SSF47928">
    <property type="entry name" value="N-terminal domain of the delta subunit of the F1F0-ATP synthase"/>
    <property type="match status" value="1"/>
</dbReference>
<protein>
    <recommendedName>
        <fullName evidence="7">ATP synthase subunit delta</fullName>
    </recommendedName>
    <alternativeName>
        <fullName evidence="7">ATP synthase F(1) sector subunit delta</fullName>
    </alternativeName>
    <alternativeName>
        <fullName evidence="7">F-type ATPase subunit delta</fullName>
        <shortName evidence="7">F-ATPase subunit delta</shortName>
    </alternativeName>
</protein>
<evidence type="ECO:0000256" key="7">
    <source>
        <dbReference type="HAMAP-Rule" id="MF_01416"/>
    </source>
</evidence>
<evidence type="ECO:0000256" key="4">
    <source>
        <dbReference type="ARBA" id="ARBA00023065"/>
    </source>
</evidence>
<name>A0ABS2NBL6_9BACI</name>
<dbReference type="InterPro" id="IPR000711">
    <property type="entry name" value="ATPase_OSCP/dsu"/>
</dbReference>
<keyword evidence="9" id="KW-1185">Reference proteome</keyword>
<dbReference type="EMBL" id="JAFBDZ010000002">
    <property type="protein sequence ID" value="MBM7585262.1"/>
    <property type="molecule type" value="Genomic_DNA"/>
</dbReference>
<dbReference type="RefSeq" id="WP_205170824.1">
    <property type="nucleotide sequence ID" value="NZ_JAFBDZ010000002.1"/>
</dbReference>
<keyword evidence="5 7" id="KW-0472">Membrane</keyword>
<keyword evidence="4 7" id="KW-0406">Ion transport</keyword>
<evidence type="ECO:0000256" key="6">
    <source>
        <dbReference type="ARBA" id="ARBA00023310"/>
    </source>
</evidence>
<sequence>MSSSAVAKRYALALFEISKENKQIETVEAELRVIKKVFLDNKELGVLLETPRLTIQKKKAILKDAFANVSLPVLNTILLLTDRHRGDQIVGVVDAFIELANEEHGIADATVYSVRSLTDDEKNAVSASFSKRVGKKSLRITNVRDEDLLGGLKVHIGNRIFDGSLKGKLNRLERELVR</sequence>
<dbReference type="Proteomes" id="UP001646157">
    <property type="component" value="Unassembled WGS sequence"/>
</dbReference>
<accession>A0ABS2NBL6</accession>
<keyword evidence="2 7" id="KW-0813">Transport</keyword>
<dbReference type="PRINTS" id="PR00125">
    <property type="entry name" value="ATPASEDELTA"/>
</dbReference>
<reference evidence="8 9" key="1">
    <citation type="submission" date="2021-01" db="EMBL/GenBank/DDBJ databases">
        <title>Genomic Encyclopedia of Type Strains, Phase IV (KMG-IV): sequencing the most valuable type-strain genomes for metagenomic binning, comparative biology and taxonomic classification.</title>
        <authorList>
            <person name="Goeker M."/>
        </authorList>
    </citation>
    <scope>NUCLEOTIDE SEQUENCE [LARGE SCALE GENOMIC DNA]</scope>
    <source>
        <strain evidence="8 9">DSM 24834</strain>
    </source>
</reference>
<evidence type="ECO:0000256" key="5">
    <source>
        <dbReference type="ARBA" id="ARBA00023136"/>
    </source>
</evidence>
<evidence type="ECO:0000256" key="2">
    <source>
        <dbReference type="ARBA" id="ARBA00022448"/>
    </source>
</evidence>
<gene>
    <name evidence="7" type="primary">atpH</name>
    <name evidence="8" type="ORF">JOC86_001804</name>
</gene>
<evidence type="ECO:0000256" key="1">
    <source>
        <dbReference type="ARBA" id="ARBA00004370"/>
    </source>
</evidence>
<comment type="function">
    <text evidence="7">F(1)F(0) ATP synthase produces ATP from ADP in the presence of a proton or sodium gradient. F-type ATPases consist of two structural domains, F(1) containing the extramembraneous catalytic core and F(0) containing the membrane proton channel, linked together by a central stalk and a peripheral stalk. During catalysis, ATP synthesis in the catalytic domain of F(1) is coupled via a rotary mechanism of the central stalk subunits to proton translocation.</text>
</comment>
<dbReference type="Pfam" id="PF00213">
    <property type="entry name" value="OSCP"/>
    <property type="match status" value="1"/>
</dbReference>
<keyword evidence="3 7" id="KW-0375">Hydrogen ion transport</keyword>
<comment type="similarity">
    <text evidence="7">Belongs to the ATPase delta chain family.</text>
</comment>
<dbReference type="PANTHER" id="PTHR11910">
    <property type="entry name" value="ATP SYNTHASE DELTA CHAIN"/>
    <property type="match status" value="1"/>
</dbReference>
<comment type="subcellular location">
    <subcellularLocation>
        <location evidence="7">Cell membrane</location>
        <topology evidence="7">Peripheral membrane protein</topology>
    </subcellularLocation>
    <subcellularLocation>
        <location evidence="1">Membrane</location>
    </subcellularLocation>
</comment>
<evidence type="ECO:0000313" key="8">
    <source>
        <dbReference type="EMBL" id="MBM7585262.1"/>
    </source>
</evidence>
<organism evidence="8 9">
    <name type="scientific">Rossellomorea pakistanensis</name>
    <dbReference type="NCBI Taxonomy" id="992288"/>
    <lineage>
        <taxon>Bacteria</taxon>
        <taxon>Bacillati</taxon>
        <taxon>Bacillota</taxon>
        <taxon>Bacilli</taxon>
        <taxon>Bacillales</taxon>
        <taxon>Bacillaceae</taxon>
        <taxon>Rossellomorea</taxon>
    </lineage>
</organism>
<evidence type="ECO:0000256" key="3">
    <source>
        <dbReference type="ARBA" id="ARBA00022781"/>
    </source>
</evidence>
<comment type="caution">
    <text evidence="8">The sequence shown here is derived from an EMBL/GenBank/DDBJ whole genome shotgun (WGS) entry which is preliminary data.</text>
</comment>
<dbReference type="NCBIfam" id="TIGR01145">
    <property type="entry name" value="ATP_synt_delta"/>
    <property type="match status" value="1"/>
</dbReference>
<keyword evidence="7" id="KW-1003">Cell membrane</keyword>
<keyword evidence="7" id="KW-0139">CF(1)</keyword>
<dbReference type="HAMAP" id="MF_01416">
    <property type="entry name" value="ATP_synth_delta_bact"/>
    <property type="match status" value="1"/>
</dbReference>
<proteinExistence type="inferred from homology"/>
<dbReference type="InterPro" id="IPR026015">
    <property type="entry name" value="ATP_synth_OSCP/delta_N_sf"/>
</dbReference>